<protein>
    <submittedName>
        <fullName evidence="2">Retrovirus-related pol polyprotein from transposon TNT 1-94</fullName>
    </submittedName>
</protein>
<dbReference type="Pfam" id="PF07727">
    <property type="entry name" value="RVT_2"/>
    <property type="match status" value="1"/>
</dbReference>
<evidence type="ECO:0000313" key="2">
    <source>
        <dbReference type="EMBL" id="GJT59652.1"/>
    </source>
</evidence>
<reference evidence="2" key="2">
    <citation type="submission" date="2022-01" db="EMBL/GenBank/DDBJ databases">
        <authorList>
            <person name="Yamashiro T."/>
            <person name="Shiraishi A."/>
            <person name="Satake H."/>
            <person name="Nakayama K."/>
        </authorList>
    </citation>
    <scope>NUCLEOTIDE SEQUENCE</scope>
</reference>
<sequence length="489" mass="55519">MTTMNVGNSSESRYSIYVGYAPTKKAYRITTKERVRSGNRSCYHSKLTGRVALLSNQFRPRTLNKMTSVPNIIYHPPLADSDTSVNAHKAASATKNAIEASSSTSTISNVTSQKPIYLERAEVDSSSFIGQHIGEKDRPVLTRNSLETAAMWCFFNEFLTLIVELKTYKQALEHSCWIEAMQEEIHEFERLDWRILLDEYGDVLKNKARLVAKGYRQEAGIDFEESFAPVARLEAIRLFIAHAASQNMVIYQMDVKTAFLNGELNEVVYVSQPEGFVNPDHPSHVYRLKKALYGLKQAPRAWYDKLSMFLINSGFTKGVVDPTLFTRKAGKHFLLAKPTEMHLTAIKRIFRYLKGTINMGVIDTREVPSGQLNFLDNRLVSCHPKSKNTAISTTEAEYIALSGCCAQILWMRSQLRDYGFAFNKILMYCDNQSAIALCCNSVQHSRSKHIDIRHHFIKEQRFATLLPLLGVKQMSPETLKELQDESVSE</sequence>
<comment type="caution">
    <text evidence="2">The sequence shown here is derived from an EMBL/GenBank/DDBJ whole genome shotgun (WGS) entry which is preliminary data.</text>
</comment>
<evidence type="ECO:0000313" key="3">
    <source>
        <dbReference type="Proteomes" id="UP001151760"/>
    </source>
</evidence>
<accession>A0ABQ5FA90</accession>
<dbReference type="PANTHER" id="PTHR11439:SF509">
    <property type="entry name" value="RNA-DIRECTED DNA POLYMERASE"/>
    <property type="match status" value="1"/>
</dbReference>
<dbReference type="PANTHER" id="PTHR11439">
    <property type="entry name" value="GAG-POL-RELATED RETROTRANSPOSON"/>
    <property type="match status" value="1"/>
</dbReference>
<evidence type="ECO:0000259" key="1">
    <source>
        <dbReference type="Pfam" id="PF07727"/>
    </source>
</evidence>
<proteinExistence type="predicted"/>
<dbReference type="EMBL" id="BQNB010017128">
    <property type="protein sequence ID" value="GJT59652.1"/>
    <property type="molecule type" value="Genomic_DNA"/>
</dbReference>
<dbReference type="CDD" id="cd09272">
    <property type="entry name" value="RNase_HI_RT_Ty1"/>
    <property type="match status" value="1"/>
</dbReference>
<dbReference type="InterPro" id="IPR043502">
    <property type="entry name" value="DNA/RNA_pol_sf"/>
</dbReference>
<keyword evidence="3" id="KW-1185">Reference proteome</keyword>
<reference evidence="2" key="1">
    <citation type="journal article" date="2022" name="Int. J. Mol. Sci.">
        <title>Draft Genome of Tanacetum Coccineum: Genomic Comparison of Closely Related Tanacetum-Family Plants.</title>
        <authorList>
            <person name="Yamashiro T."/>
            <person name="Shiraishi A."/>
            <person name="Nakayama K."/>
            <person name="Satake H."/>
        </authorList>
    </citation>
    <scope>NUCLEOTIDE SEQUENCE</scope>
</reference>
<feature type="domain" description="Reverse transcriptase Ty1/copia-type" evidence="1">
    <location>
        <begin position="203"/>
        <end position="334"/>
    </location>
</feature>
<dbReference type="InterPro" id="IPR013103">
    <property type="entry name" value="RVT_2"/>
</dbReference>
<dbReference type="Proteomes" id="UP001151760">
    <property type="component" value="Unassembled WGS sequence"/>
</dbReference>
<gene>
    <name evidence="2" type="ORF">Tco_1003185</name>
</gene>
<name>A0ABQ5FA90_9ASTR</name>
<dbReference type="SUPFAM" id="SSF56672">
    <property type="entry name" value="DNA/RNA polymerases"/>
    <property type="match status" value="1"/>
</dbReference>
<organism evidence="2 3">
    <name type="scientific">Tanacetum coccineum</name>
    <dbReference type="NCBI Taxonomy" id="301880"/>
    <lineage>
        <taxon>Eukaryota</taxon>
        <taxon>Viridiplantae</taxon>
        <taxon>Streptophyta</taxon>
        <taxon>Embryophyta</taxon>
        <taxon>Tracheophyta</taxon>
        <taxon>Spermatophyta</taxon>
        <taxon>Magnoliopsida</taxon>
        <taxon>eudicotyledons</taxon>
        <taxon>Gunneridae</taxon>
        <taxon>Pentapetalae</taxon>
        <taxon>asterids</taxon>
        <taxon>campanulids</taxon>
        <taxon>Asterales</taxon>
        <taxon>Asteraceae</taxon>
        <taxon>Asteroideae</taxon>
        <taxon>Anthemideae</taxon>
        <taxon>Anthemidinae</taxon>
        <taxon>Tanacetum</taxon>
    </lineage>
</organism>